<feature type="compositionally biased region" description="Polar residues" evidence="1">
    <location>
        <begin position="253"/>
        <end position="263"/>
    </location>
</feature>
<evidence type="ECO:0000313" key="5">
    <source>
        <dbReference type="Proteomes" id="UP001339429"/>
    </source>
</evidence>
<dbReference type="InterPro" id="IPR036680">
    <property type="entry name" value="SPOR-like_sf"/>
</dbReference>
<dbReference type="EMBL" id="JAYXUD010000004">
    <property type="protein sequence ID" value="MEC6898517.1"/>
    <property type="molecule type" value="Genomic_DNA"/>
</dbReference>
<feature type="domain" description="SPOR" evidence="3">
    <location>
        <begin position="302"/>
        <end position="380"/>
    </location>
</feature>
<dbReference type="RefSeq" id="WP_327779616.1">
    <property type="nucleotide sequence ID" value="NZ_JAYXUD010000004.1"/>
</dbReference>
<gene>
    <name evidence="4" type="ORF">VXS00_07700</name>
</gene>
<comment type="caution">
    <text evidence="4">The sequence shown here is derived from an EMBL/GenBank/DDBJ whole genome shotgun (WGS) entry which is preliminary data.</text>
</comment>
<dbReference type="Proteomes" id="UP001339429">
    <property type="component" value="Unassembled WGS sequence"/>
</dbReference>
<keyword evidence="5" id="KW-1185">Reference proteome</keyword>
<name>A0ABU6LG21_9GAMM</name>
<evidence type="ECO:0000313" key="4">
    <source>
        <dbReference type="EMBL" id="MEC6898517.1"/>
    </source>
</evidence>
<feature type="chain" id="PRO_5045883833" evidence="2">
    <location>
        <begin position="18"/>
        <end position="396"/>
    </location>
</feature>
<dbReference type="PROSITE" id="PS51724">
    <property type="entry name" value="SPOR"/>
    <property type="match status" value="1"/>
</dbReference>
<feature type="signal peptide" evidence="2">
    <location>
        <begin position="1"/>
        <end position="17"/>
    </location>
</feature>
<evidence type="ECO:0000256" key="2">
    <source>
        <dbReference type="SAM" id="SignalP"/>
    </source>
</evidence>
<feature type="compositionally biased region" description="Polar residues" evidence="1">
    <location>
        <begin position="272"/>
        <end position="281"/>
    </location>
</feature>
<dbReference type="InterPro" id="IPR007730">
    <property type="entry name" value="SPOR-like_dom"/>
</dbReference>
<proteinExistence type="predicted"/>
<dbReference type="Gene3D" id="3.30.70.1070">
    <property type="entry name" value="Sporulation related repeat"/>
    <property type="match status" value="1"/>
</dbReference>
<accession>A0ABU6LG21</accession>
<evidence type="ECO:0000259" key="3">
    <source>
        <dbReference type="PROSITE" id="PS51724"/>
    </source>
</evidence>
<feature type="region of interest" description="Disordered" evidence="1">
    <location>
        <begin position="253"/>
        <end position="286"/>
    </location>
</feature>
<protein>
    <submittedName>
        <fullName evidence="4">SPOR domain-containing protein</fullName>
    </submittedName>
</protein>
<sequence>MKKIITLSLLSSLVGCAQLMPPKTSLQTPIETINTTQSTEKFVEPTVVAELDKSVKTDPLYQSIDSIAVSEQVIKEQPAVKVTPTTENTSEPTAIKETNELAVDTPTNIDAAAVEPAENTTTDIDAAVAEPAEKTATDIDAAVVEPAENTTTNIDAAAAEPAENTATDAAVAEPAENTATNIDAAAAEPAENTATDVDAAVAEPAENTATNIDAAAAEPAENTATDVDAGATESAINAVTEMDAASIESAVNAATETDNTAASVTDEPEPVESSNDTTVDDQTAVDEQVPANEPITDDEYKTTVMHGYSVQVTASRDEQSLVTLLSLLDSQQPAWLNKKMINGSQVYTLLLGHYSDHEQAKAALALLPDAVQNNGAFVRNFYEIEHTRSPQLKQLQ</sequence>
<dbReference type="Pfam" id="PF05036">
    <property type="entry name" value="SPOR"/>
    <property type="match status" value="1"/>
</dbReference>
<keyword evidence="2" id="KW-0732">Signal</keyword>
<dbReference type="PROSITE" id="PS51257">
    <property type="entry name" value="PROKAR_LIPOPROTEIN"/>
    <property type="match status" value="1"/>
</dbReference>
<organism evidence="4 5">
    <name type="scientific">Photobacterium piscicola</name>
    <dbReference type="NCBI Taxonomy" id="1378299"/>
    <lineage>
        <taxon>Bacteria</taxon>
        <taxon>Pseudomonadati</taxon>
        <taxon>Pseudomonadota</taxon>
        <taxon>Gammaproteobacteria</taxon>
        <taxon>Vibrionales</taxon>
        <taxon>Vibrionaceae</taxon>
        <taxon>Photobacterium</taxon>
    </lineage>
</organism>
<evidence type="ECO:0000256" key="1">
    <source>
        <dbReference type="SAM" id="MobiDB-lite"/>
    </source>
</evidence>
<reference evidence="4 5" key="1">
    <citation type="submission" date="2024-01" db="EMBL/GenBank/DDBJ databases">
        <title>Active colonisers of the gastrointestinal tract of Atlantic salmon farmed in a warm water region.</title>
        <authorList>
            <person name="Bowman J.P."/>
        </authorList>
    </citation>
    <scope>NUCLEOTIDE SEQUENCE [LARGE SCALE GENOMIC DNA]</scope>
    <source>
        <strain evidence="4 5">S4MW1</strain>
    </source>
</reference>